<feature type="chain" id="PRO_5022776374" evidence="2">
    <location>
        <begin position="25"/>
        <end position="633"/>
    </location>
</feature>
<feature type="transmembrane region" description="Helical" evidence="1">
    <location>
        <begin position="535"/>
        <end position="555"/>
    </location>
</feature>
<dbReference type="InterPro" id="IPR050491">
    <property type="entry name" value="AmpC-like"/>
</dbReference>
<keyword evidence="5" id="KW-1185">Reference proteome</keyword>
<reference evidence="4 5" key="1">
    <citation type="submission" date="2019-07" db="EMBL/GenBank/DDBJ databases">
        <title>Genomic Encyclopedia of Archaeal and Bacterial Type Strains, Phase II (KMG-II): from individual species to whole genera.</title>
        <authorList>
            <person name="Goeker M."/>
        </authorList>
    </citation>
    <scope>NUCLEOTIDE SEQUENCE [LARGE SCALE GENOMIC DNA]</scope>
    <source>
        <strain evidence="4 5">DSM 21935</strain>
    </source>
</reference>
<feature type="transmembrane region" description="Helical" evidence="1">
    <location>
        <begin position="575"/>
        <end position="596"/>
    </location>
</feature>
<comment type="caution">
    <text evidence="4">The sequence shown here is derived from an EMBL/GenBank/DDBJ whole genome shotgun (WGS) entry which is preliminary data.</text>
</comment>
<feature type="domain" description="Beta-lactamase-related" evidence="3">
    <location>
        <begin position="39"/>
        <end position="358"/>
    </location>
</feature>
<dbReference type="SUPFAM" id="SSF56601">
    <property type="entry name" value="beta-lactamase/transpeptidase-like"/>
    <property type="match status" value="1"/>
</dbReference>
<organism evidence="4 5">
    <name type="scientific">Fodinibius salinus</name>
    <dbReference type="NCBI Taxonomy" id="860790"/>
    <lineage>
        <taxon>Bacteria</taxon>
        <taxon>Pseudomonadati</taxon>
        <taxon>Balneolota</taxon>
        <taxon>Balneolia</taxon>
        <taxon>Balneolales</taxon>
        <taxon>Balneolaceae</taxon>
        <taxon>Fodinibius</taxon>
    </lineage>
</organism>
<evidence type="ECO:0000256" key="1">
    <source>
        <dbReference type="SAM" id="Phobius"/>
    </source>
</evidence>
<feature type="transmembrane region" description="Helical" evidence="1">
    <location>
        <begin position="492"/>
        <end position="515"/>
    </location>
</feature>
<feature type="transmembrane region" description="Helical" evidence="1">
    <location>
        <begin position="608"/>
        <end position="626"/>
    </location>
</feature>
<keyword evidence="1" id="KW-0812">Transmembrane</keyword>
<dbReference type="Gene3D" id="3.40.710.10">
    <property type="entry name" value="DD-peptidase/beta-lactamase superfamily"/>
    <property type="match status" value="1"/>
</dbReference>
<evidence type="ECO:0000313" key="5">
    <source>
        <dbReference type="Proteomes" id="UP000324595"/>
    </source>
</evidence>
<dbReference type="PANTHER" id="PTHR46825">
    <property type="entry name" value="D-ALANYL-D-ALANINE-CARBOXYPEPTIDASE/ENDOPEPTIDASE AMPH"/>
    <property type="match status" value="1"/>
</dbReference>
<name>A0A5D3YJU0_9BACT</name>
<dbReference type="EMBL" id="VNHY01000002">
    <property type="protein sequence ID" value="TYP93778.1"/>
    <property type="molecule type" value="Genomic_DNA"/>
</dbReference>
<accession>A0A5D3YJU0</accession>
<keyword evidence="2" id="KW-0732">Signal</keyword>
<evidence type="ECO:0000259" key="3">
    <source>
        <dbReference type="Pfam" id="PF00144"/>
    </source>
</evidence>
<dbReference type="AlphaFoldDB" id="A0A5D3YJU0"/>
<dbReference type="Pfam" id="PF00144">
    <property type="entry name" value="Beta-lactamase"/>
    <property type="match status" value="1"/>
</dbReference>
<protein>
    <submittedName>
        <fullName evidence="4">CubicO group peptidase, beta-lactamase class C family</fullName>
    </submittedName>
</protein>
<evidence type="ECO:0000313" key="4">
    <source>
        <dbReference type="EMBL" id="TYP93778.1"/>
    </source>
</evidence>
<feature type="signal peptide" evidence="2">
    <location>
        <begin position="1"/>
        <end position="24"/>
    </location>
</feature>
<gene>
    <name evidence="4" type="ORF">LX73_1489</name>
</gene>
<evidence type="ECO:0000256" key="2">
    <source>
        <dbReference type="SAM" id="SignalP"/>
    </source>
</evidence>
<sequence length="633" mass="71353">MDHKMKKVLFVALILLLFSSSGFAQTPWPDSTALDSYMDGLVNTYMEENDIAGATLGIIKDGEPILLKGYGYADVSAKKKVRPDSTLFRIGSISKMFVWTAVMQLVENDQLELDTDITQYIEDFEIPATFDEPITMKDLMTHTAGFEEYLIGVFARDSTKLRPLGEILSDEMPARVRPPATYASYSNHGTGIAAYIVEQVSGMQFEEYVAQHILNPLQMTMSTFRQPLPDTLQPYLSKGYVFRSGDFKEKGFEYVPLGPVGAGSATAADMLNFMQAHLRYGQFGEASILDSVTARQMQQPAFRHHATVNPMRHGFIDISQNGVEVIGHGGDTFWFHSTMALFPKQNIGLFLSFNSAKGGSVTQKVLTDFVDHYFPQDELVTDTLDVNKEYLQRFEGSYRGNRYPHERLTYMMALFNSQDIILTNDGMLKTMSDGEASYWFPVDSLTFRNTDNANVITFEENSSGNITHAFLSNAPIIALERVSFFSSQNLHFTLFGLAGAAFLITVFYWPLAYGIRRKYRPTVEAKQPLAFPKKLAAWTNALIILLFFGWVAILMSSGNGEAIVYGISSGIKVSLILPIISILLTTGMGYYTYVMWKNNESGTWSRICYTLLFVFSVTMLWQLYYWNLLGWQY</sequence>
<keyword evidence="1" id="KW-1133">Transmembrane helix</keyword>
<dbReference type="Proteomes" id="UP000324595">
    <property type="component" value="Unassembled WGS sequence"/>
</dbReference>
<keyword evidence="1" id="KW-0472">Membrane</keyword>
<dbReference type="InterPro" id="IPR012338">
    <property type="entry name" value="Beta-lactam/transpept-like"/>
</dbReference>
<dbReference type="InterPro" id="IPR001466">
    <property type="entry name" value="Beta-lactam-related"/>
</dbReference>
<proteinExistence type="predicted"/>
<dbReference type="PANTHER" id="PTHR46825:SF9">
    <property type="entry name" value="BETA-LACTAMASE-RELATED DOMAIN-CONTAINING PROTEIN"/>
    <property type="match status" value="1"/>
</dbReference>